<evidence type="ECO:0000256" key="1">
    <source>
        <dbReference type="SAM" id="MobiDB-lite"/>
    </source>
</evidence>
<feature type="region of interest" description="Disordered" evidence="1">
    <location>
        <begin position="166"/>
        <end position="187"/>
    </location>
</feature>
<evidence type="ECO:0000313" key="3">
    <source>
        <dbReference type="Proteomes" id="UP000503462"/>
    </source>
</evidence>
<reference evidence="2 3" key="1">
    <citation type="journal article" date="2016" name="Sci. Rep.">
        <title>Peltaster fructicola genome reveals evolution from an invasive phytopathogen to an ectophytic parasite.</title>
        <authorList>
            <person name="Xu C."/>
            <person name="Chen H."/>
            <person name="Gleason M.L."/>
            <person name="Xu J.R."/>
            <person name="Liu H."/>
            <person name="Zhang R."/>
            <person name="Sun G."/>
        </authorList>
    </citation>
    <scope>NUCLEOTIDE SEQUENCE [LARGE SCALE GENOMIC DNA]</scope>
    <source>
        <strain evidence="2 3">LNHT1506</strain>
    </source>
</reference>
<evidence type="ECO:0000313" key="2">
    <source>
        <dbReference type="EMBL" id="QIW95761.1"/>
    </source>
</evidence>
<gene>
    <name evidence="2" type="ORF">AMS68_001279</name>
</gene>
<accession>A0A6H0XLY6</accession>
<dbReference type="Proteomes" id="UP000503462">
    <property type="component" value="Chromosome 1"/>
</dbReference>
<dbReference type="EMBL" id="CP051139">
    <property type="protein sequence ID" value="QIW95761.1"/>
    <property type="molecule type" value="Genomic_DNA"/>
</dbReference>
<dbReference type="AlphaFoldDB" id="A0A6H0XLY6"/>
<sequence>MSAPDLQSILATLAQFSQPQPATGIPSASQPVPPTIDPATITTWQEGLRCVTKIAAQNRSFAESIRKLMDEERRRDMVMMMERRRLKQTQANRSQTTAQAMFILQSLRSSTESSTGSDTTADAELAAYDLKAHRQRQAWDVEATRELKALGVPFFGTQASLICEDDRGDEAASPAPGQPRYSRPITRSELRQLQRRMIHHLEDLYRDESG</sequence>
<dbReference type="OrthoDB" id="5363415at2759"/>
<proteinExistence type="predicted"/>
<dbReference type="InterPro" id="IPR018858">
    <property type="entry name" value="DUF2458"/>
</dbReference>
<name>A0A6H0XLY6_9PEZI</name>
<protein>
    <submittedName>
        <fullName evidence="2">Uncharacterized protein</fullName>
    </submittedName>
</protein>
<keyword evidence="3" id="KW-1185">Reference proteome</keyword>
<organism evidence="2 3">
    <name type="scientific">Peltaster fructicola</name>
    <dbReference type="NCBI Taxonomy" id="286661"/>
    <lineage>
        <taxon>Eukaryota</taxon>
        <taxon>Fungi</taxon>
        <taxon>Dikarya</taxon>
        <taxon>Ascomycota</taxon>
        <taxon>Pezizomycotina</taxon>
        <taxon>Dothideomycetes</taxon>
        <taxon>Dothideomycetes incertae sedis</taxon>
        <taxon>Peltaster</taxon>
    </lineage>
</organism>
<dbReference type="Pfam" id="PF10454">
    <property type="entry name" value="DUF2458"/>
    <property type="match status" value="1"/>
</dbReference>